<dbReference type="InterPro" id="IPR009009">
    <property type="entry name" value="RlpA-like_DPBB"/>
</dbReference>
<sequence>MLTSLFITFLVVIASLVQTSAAIPIPKGASSLQRRGSFQGDGTYYDPGLGACEVVSSENEYIAALNHVQFGVFARSKNSPACFSCAMVHGPSGSVKVKIVDMCPGCKYGDIDLSPLAFDQIASKAQGRVPISWEFTPCEGKGGNKNPPPPPPTKSSTPPKKSNPVVTTSTLAPTPKPSKVISSPYKKAPQPSDPSPGDQSNPTECTFQSKCVSPGQHGAFEVCVHGTKFTQSCAPGTVCKDGTEGIFCDWA</sequence>
<dbReference type="Proteomes" id="UP001479436">
    <property type="component" value="Unassembled WGS sequence"/>
</dbReference>
<evidence type="ECO:0000313" key="6">
    <source>
        <dbReference type="Proteomes" id="UP001479436"/>
    </source>
</evidence>
<dbReference type="PANTHER" id="PTHR31836:SF21">
    <property type="entry name" value="EXPANSIN-LIKE PROTEIN 7"/>
    <property type="match status" value="1"/>
</dbReference>
<name>A0ABR2WJ08_9FUNG</name>
<keyword evidence="6" id="KW-1185">Reference proteome</keyword>
<dbReference type="EMBL" id="JASJQH010001362">
    <property type="protein sequence ID" value="KAK9761500.1"/>
    <property type="molecule type" value="Genomic_DNA"/>
</dbReference>
<evidence type="ECO:0000313" key="5">
    <source>
        <dbReference type="EMBL" id="KAK9761500.1"/>
    </source>
</evidence>
<accession>A0ABR2WJ08</accession>
<gene>
    <name evidence="5" type="ORF">K7432_013561</name>
</gene>
<feature type="region of interest" description="Disordered" evidence="2">
    <location>
        <begin position="134"/>
        <end position="204"/>
    </location>
</feature>
<protein>
    <recommendedName>
        <fullName evidence="4">Expansin-like EG45 domain-containing protein</fullName>
    </recommendedName>
</protein>
<feature type="signal peptide" evidence="3">
    <location>
        <begin position="1"/>
        <end position="22"/>
    </location>
</feature>
<dbReference type="SUPFAM" id="SSF50685">
    <property type="entry name" value="Barwin-like endoglucanases"/>
    <property type="match status" value="1"/>
</dbReference>
<evidence type="ECO:0000256" key="2">
    <source>
        <dbReference type="SAM" id="MobiDB-lite"/>
    </source>
</evidence>
<keyword evidence="1 3" id="KW-0732">Signal</keyword>
<dbReference type="InterPro" id="IPR036908">
    <property type="entry name" value="RlpA-like_sf"/>
</dbReference>
<dbReference type="PROSITE" id="PS50842">
    <property type="entry name" value="EXPANSIN_EG45"/>
    <property type="match status" value="1"/>
</dbReference>
<dbReference type="PANTHER" id="PTHR31836">
    <property type="match status" value="1"/>
</dbReference>
<feature type="domain" description="Expansin-like EG45" evidence="4">
    <location>
        <begin position="48"/>
        <end position="143"/>
    </location>
</feature>
<proteinExistence type="predicted"/>
<dbReference type="InterPro" id="IPR007112">
    <property type="entry name" value="Expansin/allergen_DPBB_dom"/>
</dbReference>
<feature type="compositionally biased region" description="Low complexity" evidence="2">
    <location>
        <begin position="154"/>
        <end position="164"/>
    </location>
</feature>
<organism evidence="5 6">
    <name type="scientific">Basidiobolus ranarum</name>
    <dbReference type="NCBI Taxonomy" id="34480"/>
    <lineage>
        <taxon>Eukaryota</taxon>
        <taxon>Fungi</taxon>
        <taxon>Fungi incertae sedis</taxon>
        <taxon>Zoopagomycota</taxon>
        <taxon>Entomophthoromycotina</taxon>
        <taxon>Basidiobolomycetes</taxon>
        <taxon>Basidiobolales</taxon>
        <taxon>Basidiobolaceae</taxon>
        <taxon>Basidiobolus</taxon>
    </lineage>
</organism>
<comment type="caution">
    <text evidence="5">The sequence shown here is derived from an EMBL/GenBank/DDBJ whole genome shotgun (WGS) entry which is preliminary data.</text>
</comment>
<dbReference type="CDD" id="cd22272">
    <property type="entry name" value="DPBB_EXLX1-like"/>
    <property type="match status" value="1"/>
</dbReference>
<feature type="chain" id="PRO_5045201537" description="Expansin-like EG45 domain-containing protein" evidence="3">
    <location>
        <begin position="23"/>
        <end position="251"/>
    </location>
</feature>
<dbReference type="InterPro" id="IPR051477">
    <property type="entry name" value="Expansin_CellWall"/>
</dbReference>
<evidence type="ECO:0000256" key="1">
    <source>
        <dbReference type="ARBA" id="ARBA00022729"/>
    </source>
</evidence>
<reference evidence="5 6" key="1">
    <citation type="submission" date="2023-04" db="EMBL/GenBank/DDBJ databases">
        <title>Genome of Basidiobolus ranarum AG-B5.</title>
        <authorList>
            <person name="Stajich J.E."/>
            <person name="Carter-House D."/>
            <person name="Gryganskyi A."/>
        </authorList>
    </citation>
    <scope>NUCLEOTIDE SEQUENCE [LARGE SCALE GENOMIC DNA]</scope>
    <source>
        <strain evidence="5 6">AG-B5</strain>
    </source>
</reference>
<dbReference type="Gene3D" id="2.40.40.10">
    <property type="entry name" value="RlpA-like domain"/>
    <property type="match status" value="1"/>
</dbReference>
<evidence type="ECO:0000256" key="3">
    <source>
        <dbReference type="SAM" id="SignalP"/>
    </source>
</evidence>
<evidence type="ECO:0000259" key="4">
    <source>
        <dbReference type="PROSITE" id="PS50842"/>
    </source>
</evidence>
<dbReference type="Pfam" id="PF03330">
    <property type="entry name" value="DPBB_1"/>
    <property type="match status" value="1"/>
</dbReference>